<dbReference type="Proteomes" id="UP000007015">
    <property type="component" value="Chromosome 8"/>
</dbReference>
<reference evidence="1 2" key="1">
    <citation type="journal article" date="2005" name="PLoS Biol.">
        <title>The genomes of Oryza sativa: a history of duplications.</title>
        <authorList>
            <person name="Yu J."/>
            <person name="Wang J."/>
            <person name="Lin W."/>
            <person name="Li S."/>
            <person name="Li H."/>
            <person name="Zhou J."/>
            <person name="Ni P."/>
            <person name="Dong W."/>
            <person name="Hu S."/>
            <person name="Zeng C."/>
            <person name="Zhang J."/>
            <person name="Zhang Y."/>
            <person name="Li R."/>
            <person name="Xu Z."/>
            <person name="Li S."/>
            <person name="Li X."/>
            <person name="Zheng H."/>
            <person name="Cong L."/>
            <person name="Lin L."/>
            <person name="Yin J."/>
            <person name="Geng J."/>
            <person name="Li G."/>
            <person name="Shi J."/>
            <person name="Liu J."/>
            <person name="Lv H."/>
            <person name="Li J."/>
            <person name="Wang J."/>
            <person name="Deng Y."/>
            <person name="Ran L."/>
            <person name="Shi X."/>
            <person name="Wang X."/>
            <person name="Wu Q."/>
            <person name="Li C."/>
            <person name="Ren X."/>
            <person name="Wang J."/>
            <person name="Wang X."/>
            <person name="Li D."/>
            <person name="Liu D."/>
            <person name="Zhang X."/>
            <person name="Ji Z."/>
            <person name="Zhao W."/>
            <person name="Sun Y."/>
            <person name="Zhang Z."/>
            <person name="Bao J."/>
            <person name="Han Y."/>
            <person name="Dong L."/>
            <person name="Ji J."/>
            <person name="Chen P."/>
            <person name="Wu S."/>
            <person name="Liu J."/>
            <person name="Xiao Y."/>
            <person name="Bu D."/>
            <person name="Tan J."/>
            <person name="Yang L."/>
            <person name="Ye C."/>
            <person name="Zhang J."/>
            <person name="Xu J."/>
            <person name="Zhou Y."/>
            <person name="Yu Y."/>
            <person name="Zhang B."/>
            <person name="Zhuang S."/>
            <person name="Wei H."/>
            <person name="Liu B."/>
            <person name="Lei M."/>
            <person name="Yu H."/>
            <person name="Li Y."/>
            <person name="Xu H."/>
            <person name="Wei S."/>
            <person name="He X."/>
            <person name="Fang L."/>
            <person name="Zhang Z."/>
            <person name="Zhang Y."/>
            <person name="Huang X."/>
            <person name="Su Z."/>
            <person name="Tong W."/>
            <person name="Li J."/>
            <person name="Tong Z."/>
            <person name="Li S."/>
            <person name="Ye J."/>
            <person name="Wang L."/>
            <person name="Fang L."/>
            <person name="Lei T."/>
            <person name="Chen C."/>
            <person name="Chen H."/>
            <person name="Xu Z."/>
            <person name="Li H."/>
            <person name="Huang H."/>
            <person name="Zhang F."/>
            <person name="Xu H."/>
            <person name="Li N."/>
            <person name="Zhao C."/>
            <person name="Li S."/>
            <person name="Dong L."/>
            <person name="Huang Y."/>
            <person name="Li L."/>
            <person name="Xi Y."/>
            <person name="Qi Q."/>
            <person name="Li W."/>
            <person name="Zhang B."/>
            <person name="Hu W."/>
            <person name="Zhang Y."/>
            <person name="Tian X."/>
            <person name="Jiao Y."/>
            <person name="Liang X."/>
            <person name="Jin J."/>
            <person name="Gao L."/>
            <person name="Zheng W."/>
            <person name="Hao B."/>
            <person name="Liu S."/>
            <person name="Wang W."/>
            <person name="Yuan L."/>
            <person name="Cao M."/>
            <person name="McDermott J."/>
            <person name="Samudrala R."/>
            <person name="Wang J."/>
            <person name="Wong G.K."/>
            <person name="Yang H."/>
        </authorList>
    </citation>
    <scope>NUCLEOTIDE SEQUENCE [LARGE SCALE GENOMIC DNA]</scope>
    <source>
        <strain evidence="2">cv. 93-11</strain>
    </source>
</reference>
<name>B8BB90_ORYSI</name>
<gene>
    <name evidence="1" type="ORF">OsI_29428</name>
</gene>
<accession>B8BB90</accession>
<sequence>MVRRRTSSAEIMAPPWLMPPVFSRKGSGTSRASLYRGQIAPMPARLSSGDEVFAGFLIRTSCHRIVAEFGFL</sequence>
<dbReference type="AlphaFoldDB" id="B8BB90"/>
<protein>
    <submittedName>
        <fullName evidence="1">Uncharacterized protein</fullName>
    </submittedName>
</protein>
<dbReference type="HOGENOM" id="CLU_2726700_0_0_1"/>
<keyword evidence="2" id="KW-1185">Reference proteome</keyword>
<evidence type="ECO:0000313" key="2">
    <source>
        <dbReference type="Proteomes" id="UP000007015"/>
    </source>
</evidence>
<evidence type="ECO:0000313" key="1">
    <source>
        <dbReference type="EMBL" id="EEC83660.1"/>
    </source>
</evidence>
<proteinExistence type="predicted"/>
<dbReference type="EMBL" id="CM000133">
    <property type="protein sequence ID" value="EEC83660.1"/>
    <property type="molecule type" value="Genomic_DNA"/>
</dbReference>
<organism evidence="1 2">
    <name type="scientific">Oryza sativa subsp. indica</name>
    <name type="common">Rice</name>
    <dbReference type="NCBI Taxonomy" id="39946"/>
    <lineage>
        <taxon>Eukaryota</taxon>
        <taxon>Viridiplantae</taxon>
        <taxon>Streptophyta</taxon>
        <taxon>Embryophyta</taxon>
        <taxon>Tracheophyta</taxon>
        <taxon>Spermatophyta</taxon>
        <taxon>Magnoliopsida</taxon>
        <taxon>Liliopsida</taxon>
        <taxon>Poales</taxon>
        <taxon>Poaceae</taxon>
        <taxon>BOP clade</taxon>
        <taxon>Oryzoideae</taxon>
        <taxon>Oryzeae</taxon>
        <taxon>Oryzinae</taxon>
        <taxon>Oryza</taxon>
        <taxon>Oryza sativa</taxon>
    </lineage>
</organism>
<dbReference type="Gramene" id="BGIOSGA026891-TA">
    <property type="protein sequence ID" value="BGIOSGA026891-PA"/>
    <property type="gene ID" value="BGIOSGA026891"/>
</dbReference>